<comment type="caution">
    <text evidence="2">The sequence shown here is derived from an EMBL/GenBank/DDBJ whole genome shotgun (WGS) entry which is preliminary data.</text>
</comment>
<evidence type="ECO:0000313" key="3">
    <source>
        <dbReference type="Proteomes" id="UP001215151"/>
    </source>
</evidence>
<evidence type="ECO:0000256" key="1">
    <source>
        <dbReference type="SAM" id="MobiDB-lite"/>
    </source>
</evidence>
<dbReference type="EMBL" id="JAPEVG010000061">
    <property type="protein sequence ID" value="KAJ8488559.1"/>
    <property type="molecule type" value="Genomic_DNA"/>
</dbReference>
<reference evidence="2" key="1">
    <citation type="submission" date="2022-11" db="EMBL/GenBank/DDBJ databases">
        <title>Genome Sequence of Cubamyces cubensis.</title>
        <authorList>
            <person name="Buettner E."/>
        </authorList>
    </citation>
    <scope>NUCLEOTIDE SEQUENCE</scope>
    <source>
        <strain evidence="2">MPL-01</strain>
    </source>
</reference>
<protein>
    <submittedName>
        <fullName evidence="2">Uncharacterized protein</fullName>
    </submittedName>
</protein>
<dbReference type="AlphaFoldDB" id="A0AAD7TY76"/>
<dbReference type="Proteomes" id="UP001215151">
    <property type="component" value="Unassembled WGS sequence"/>
</dbReference>
<evidence type="ECO:0000313" key="2">
    <source>
        <dbReference type="EMBL" id="KAJ8488559.1"/>
    </source>
</evidence>
<accession>A0AAD7TY76</accession>
<name>A0AAD7TY76_9APHY</name>
<feature type="region of interest" description="Disordered" evidence="1">
    <location>
        <begin position="18"/>
        <end position="42"/>
    </location>
</feature>
<proteinExistence type="predicted"/>
<gene>
    <name evidence="2" type="ORF">ONZ51_g3459</name>
</gene>
<organism evidence="2 3">
    <name type="scientific">Trametes cubensis</name>
    <dbReference type="NCBI Taxonomy" id="1111947"/>
    <lineage>
        <taxon>Eukaryota</taxon>
        <taxon>Fungi</taxon>
        <taxon>Dikarya</taxon>
        <taxon>Basidiomycota</taxon>
        <taxon>Agaricomycotina</taxon>
        <taxon>Agaricomycetes</taxon>
        <taxon>Polyporales</taxon>
        <taxon>Polyporaceae</taxon>
        <taxon>Trametes</taxon>
    </lineage>
</organism>
<feature type="compositionally biased region" description="Basic and acidic residues" evidence="1">
    <location>
        <begin position="27"/>
        <end position="37"/>
    </location>
</feature>
<keyword evidence="3" id="KW-1185">Reference proteome</keyword>
<sequence length="267" mass="30450">MAPSVRFRPYTLRQRDLISGRAPVPLRPRDLRPRPPRPEQTARYATPAEELVEALLFGKTLDLHESDFLDPSDYNNFEIEVRVRKTPGKTDGVFQDSPTYTLAIHLKPMRYMRALTVTLESWNGVLPQTGHDSTETGAPSWTWGIKGVLAPKYVKCEGVWSAWRVRNYLWVWEFISRLFLAQNRRIPALSAWVRLWEYVDDLKARDRVASRIAAAAARGASNRPRPRPRPVPSSRDLILPFTALTMNEGGDAGQETDTLSSVRIERV</sequence>